<accession>A0A562J162</accession>
<dbReference type="EMBL" id="VLKH01000014">
    <property type="protein sequence ID" value="TWH76999.1"/>
    <property type="molecule type" value="Genomic_DNA"/>
</dbReference>
<keyword evidence="3 6" id="KW-0812">Transmembrane</keyword>
<dbReference type="Pfam" id="PF07690">
    <property type="entry name" value="MFS_1"/>
    <property type="match status" value="1"/>
</dbReference>
<feature type="transmembrane region" description="Helical" evidence="6">
    <location>
        <begin position="286"/>
        <end position="305"/>
    </location>
</feature>
<keyword evidence="9" id="KW-1185">Reference proteome</keyword>
<feature type="domain" description="Major facilitator superfamily (MFS) profile" evidence="7">
    <location>
        <begin position="1"/>
        <end position="404"/>
    </location>
</feature>
<evidence type="ECO:0000256" key="6">
    <source>
        <dbReference type="SAM" id="Phobius"/>
    </source>
</evidence>
<evidence type="ECO:0000313" key="9">
    <source>
        <dbReference type="Proteomes" id="UP000315343"/>
    </source>
</evidence>
<dbReference type="SUPFAM" id="SSF103473">
    <property type="entry name" value="MFS general substrate transporter"/>
    <property type="match status" value="1"/>
</dbReference>
<dbReference type="InterPro" id="IPR011701">
    <property type="entry name" value="MFS"/>
</dbReference>
<feature type="transmembrane region" description="Helical" evidence="6">
    <location>
        <begin position="74"/>
        <end position="92"/>
    </location>
</feature>
<evidence type="ECO:0000259" key="7">
    <source>
        <dbReference type="PROSITE" id="PS50850"/>
    </source>
</evidence>
<dbReference type="PROSITE" id="PS50850">
    <property type="entry name" value="MFS"/>
    <property type="match status" value="1"/>
</dbReference>
<gene>
    <name evidence="8" type="ORF">LY60_03475</name>
</gene>
<dbReference type="Proteomes" id="UP000315343">
    <property type="component" value="Unassembled WGS sequence"/>
</dbReference>
<evidence type="ECO:0000256" key="3">
    <source>
        <dbReference type="ARBA" id="ARBA00022692"/>
    </source>
</evidence>
<feature type="transmembrane region" description="Helical" evidence="6">
    <location>
        <begin position="347"/>
        <end position="369"/>
    </location>
</feature>
<feature type="transmembrane region" description="Helical" evidence="6">
    <location>
        <begin position="132"/>
        <end position="151"/>
    </location>
</feature>
<dbReference type="InterPro" id="IPR050327">
    <property type="entry name" value="Proton-linked_MCT"/>
</dbReference>
<feature type="transmembrane region" description="Helical" evidence="6">
    <location>
        <begin position="98"/>
        <end position="120"/>
    </location>
</feature>
<dbReference type="RefSeq" id="WP_145086644.1">
    <property type="nucleotide sequence ID" value="NZ_DAMBUX010000017.1"/>
</dbReference>
<feature type="transmembrane region" description="Helical" evidence="6">
    <location>
        <begin position="260"/>
        <end position="279"/>
    </location>
</feature>
<dbReference type="CDD" id="cd17353">
    <property type="entry name" value="MFS_OFA_like"/>
    <property type="match status" value="1"/>
</dbReference>
<feature type="transmembrane region" description="Helical" evidence="6">
    <location>
        <begin position="381"/>
        <end position="399"/>
    </location>
</feature>
<comment type="subcellular location">
    <subcellularLocation>
        <location evidence="1">Cell membrane</location>
        <topology evidence="1">Multi-pass membrane protein</topology>
    </subcellularLocation>
</comment>
<proteinExistence type="predicted"/>
<dbReference type="GO" id="GO:0005886">
    <property type="term" value="C:plasma membrane"/>
    <property type="evidence" value="ECO:0007669"/>
    <property type="project" value="UniProtKB-SubCell"/>
</dbReference>
<feature type="transmembrane region" description="Helical" evidence="6">
    <location>
        <begin position="221"/>
        <end position="240"/>
    </location>
</feature>
<evidence type="ECO:0000256" key="5">
    <source>
        <dbReference type="ARBA" id="ARBA00023136"/>
    </source>
</evidence>
<dbReference type="Gene3D" id="1.20.1250.20">
    <property type="entry name" value="MFS general substrate transporter like domains"/>
    <property type="match status" value="2"/>
</dbReference>
<feature type="transmembrane region" description="Helical" evidence="6">
    <location>
        <begin position="38"/>
        <end position="62"/>
    </location>
</feature>
<dbReference type="PANTHER" id="PTHR11360">
    <property type="entry name" value="MONOCARBOXYLATE TRANSPORTER"/>
    <property type="match status" value="1"/>
</dbReference>
<reference evidence="8 9" key="1">
    <citation type="submission" date="2019-07" db="EMBL/GenBank/DDBJ databases">
        <title>Genomic Encyclopedia of Type Strains, Phase I: the one thousand microbial genomes (KMG-I) project.</title>
        <authorList>
            <person name="Kyrpides N."/>
        </authorList>
    </citation>
    <scope>NUCLEOTIDE SEQUENCE [LARGE SCALE GENOMIC DNA]</scope>
    <source>
        <strain evidence="8 9">DSM 13558</strain>
    </source>
</reference>
<keyword evidence="4 6" id="KW-1133">Transmembrane helix</keyword>
<dbReference type="AlphaFoldDB" id="A0A562J162"/>
<protein>
    <submittedName>
        <fullName evidence="8">Sugar phosphate permease</fullName>
    </submittedName>
</protein>
<dbReference type="InterPro" id="IPR020846">
    <property type="entry name" value="MFS_dom"/>
</dbReference>
<dbReference type="PANTHER" id="PTHR11360:SF317">
    <property type="entry name" value="MAJOR FACILITATOR SUPERFAMILY (MFS) PROFILE DOMAIN-CONTAINING PROTEIN-RELATED"/>
    <property type="match status" value="1"/>
</dbReference>
<feature type="transmembrane region" description="Helical" evidence="6">
    <location>
        <begin position="311"/>
        <end position="335"/>
    </location>
</feature>
<keyword evidence="5 6" id="KW-0472">Membrane</keyword>
<dbReference type="GO" id="GO:0022857">
    <property type="term" value="F:transmembrane transporter activity"/>
    <property type="evidence" value="ECO:0007669"/>
    <property type="project" value="InterPro"/>
</dbReference>
<feature type="transmembrane region" description="Helical" evidence="6">
    <location>
        <begin position="163"/>
        <end position="183"/>
    </location>
</feature>
<evidence type="ECO:0000256" key="2">
    <source>
        <dbReference type="ARBA" id="ARBA00022448"/>
    </source>
</evidence>
<organism evidence="8 9">
    <name type="scientific">Sedimentibacter saalensis</name>
    <dbReference type="NCBI Taxonomy" id="130788"/>
    <lineage>
        <taxon>Bacteria</taxon>
        <taxon>Bacillati</taxon>
        <taxon>Bacillota</taxon>
        <taxon>Tissierellia</taxon>
        <taxon>Sedimentibacter</taxon>
    </lineage>
</organism>
<evidence type="ECO:0000256" key="4">
    <source>
        <dbReference type="ARBA" id="ARBA00022989"/>
    </source>
</evidence>
<keyword evidence="2" id="KW-0813">Transport</keyword>
<comment type="caution">
    <text evidence="8">The sequence shown here is derived from an EMBL/GenBank/DDBJ whole genome shotgun (WGS) entry which is preliminary data.</text>
</comment>
<dbReference type="OrthoDB" id="9793415at2"/>
<name>A0A562J162_9FIRM</name>
<evidence type="ECO:0000313" key="8">
    <source>
        <dbReference type="EMBL" id="TWH76999.1"/>
    </source>
</evidence>
<dbReference type="InterPro" id="IPR036259">
    <property type="entry name" value="MFS_trans_sf"/>
</dbReference>
<sequence>MDLKKKRWFILGASLLINLCIGSGYAWSVYAGPLSKLFGWTAAATAMTFTIANAISPVCMITGGKIQDMFGPKWVIFAGGILFGGGIILSGFTKSITWIYISYGIMTGLGMGLVYSCTIANTVKFFPDKRGLVAGLATAGYGFGPVLLAPISQSLIASYGVLHAFKVLGIAYLFIITIGSQFIQKAPQGYKPEGWEPPAATATSAVTGKDKSWSQMLADPLFYILLLMLTIGATSGLMIISQASPIAQETVGVNAERAAFAVSLVAVANMAGRITWGAVSDKIGRYNALPIMYLILAAAMFMLTMVGTGQFAMFVAVTMAVGFCFGGFMGVFPALTADCFGAKNNGVNYGFMFSGFALGGYIGPIMAATIKAGNNGDYTKAFLIAAAMSISGILFSYIVKKIHKSELEKEKKIARV</sequence>
<evidence type="ECO:0000256" key="1">
    <source>
        <dbReference type="ARBA" id="ARBA00004651"/>
    </source>
</evidence>